<dbReference type="Pfam" id="PF08699">
    <property type="entry name" value="ArgoL1"/>
    <property type="match status" value="1"/>
</dbReference>
<dbReference type="SMART" id="SM00950">
    <property type="entry name" value="Piwi"/>
    <property type="match status" value="1"/>
</dbReference>
<dbReference type="InterPro" id="IPR003100">
    <property type="entry name" value="PAZ_dom"/>
</dbReference>
<dbReference type="InterPro" id="IPR014811">
    <property type="entry name" value="ArgoL1"/>
</dbReference>
<dbReference type="Pfam" id="PF16486">
    <property type="entry name" value="ArgoN"/>
    <property type="match status" value="1"/>
</dbReference>
<dbReference type="Pfam" id="PF02170">
    <property type="entry name" value="PAZ"/>
    <property type="match status" value="1"/>
</dbReference>
<dbReference type="PANTHER" id="PTHR22891">
    <property type="entry name" value="EUKARYOTIC TRANSLATION INITIATION FACTOR 2C"/>
    <property type="match status" value="1"/>
</dbReference>
<dbReference type="InterPro" id="IPR003165">
    <property type="entry name" value="Piwi"/>
</dbReference>
<evidence type="ECO:0000259" key="4">
    <source>
        <dbReference type="PROSITE" id="PS50822"/>
    </source>
</evidence>
<dbReference type="AlphaFoldDB" id="D0U266"/>
<feature type="region of interest" description="Disordered" evidence="2">
    <location>
        <begin position="373"/>
        <end position="392"/>
    </location>
</feature>
<dbReference type="PROSITE" id="PS50821">
    <property type="entry name" value="PAZ"/>
    <property type="match status" value="1"/>
</dbReference>
<organism evidence="5">
    <name type="scientific">Cryphonectria parasitica</name>
    <name type="common">Chestnut blight fungus</name>
    <name type="synonym">Endothia parasitica</name>
    <dbReference type="NCBI Taxonomy" id="5116"/>
    <lineage>
        <taxon>Eukaryota</taxon>
        <taxon>Fungi</taxon>
        <taxon>Dikarya</taxon>
        <taxon>Ascomycota</taxon>
        <taxon>Pezizomycotina</taxon>
        <taxon>Sordariomycetes</taxon>
        <taxon>Sordariomycetidae</taxon>
        <taxon>Diaporthales</taxon>
        <taxon>Cryphonectriaceae</taxon>
        <taxon>Cryphonectria-Endothia species complex</taxon>
        <taxon>Cryphonectria</taxon>
    </lineage>
</organism>
<dbReference type="Gene3D" id="2.170.260.10">
    <property type="entry name" value="paz domain"/>
    <property type="match status" value="1"/>
</dbReference>
<dbReference type="Gene3D" id="3.40.50.2300">
    <property type="match status" value="1"/>
</dbReference>
<feature type="compositionally biased region" description="Polar residues" evidence="2">
    <location>
        <begin position="84"/>
        <end position="94"/>
    </location>
</feature>
<dbReference type="InterPro" id="IPR036085">
    <property type="entry name" value="PAZ_dom_sf"/>
</dbReference>
<evidence type="ECO:0000256" key="2">
    <source>
        <dbReference type="SAM" id="MobiDB-lite"/>
    </source>
</evidence>
<dbReference type="GO" id="GO:0003723">
    <property type="term" value="F:RNA binding"/>
    <property type="evidence" value="ECO:0007669"/>
    <property type="project" value="InterPro"/>
</dbReference>
<dbReference type="SUPFAM" id="SSF53098">
    <property type="entry name" value="Ribonuclease H-like"/>
    <property type="match status" value="1"/>
</dbReference>
<evidence type="ECO:0000256" key="1">
    <source>
        <dbReference type="RuleBase" id="RU361178"/>
    </source>
</evidence>
<feature type="region of interest" description="Disordered" evidence="2">
    <location>
        <begin position="76"/>
        <end position="98"/>
    </location>
</feature>
<proteinExistence type="inferred from homology"/>
<protein>
    <submittedName>
        <fullName evidence="5">Argonaute-like protein</fullName>
    </submittedName>
</protein>
<dbReference type="SMART" id="SM01163">
    <property type="entry name" value="DUF1785"/>
    <property type="match status" value="1"/>
</dbReference>
<comment type="similarity">
    <text evidence="1">Belongs to the argonaute family.</text>
</comment>
<dbReference type="SMART" id="SM00949">
    <property type="entry name" value="PAZ"/>
    <property type="match status" value="1"/>
</dbReference>
<evidence type="ECO:0000259" key="3">
    <source>
        <dbReference type="PROSITE" id="PS50821"/>
    </source>
</evidence>
<dbReference type="InterPro" id="IPR012337">
    <property type="entry name" value="RNaseH-like_sf"/>
</dbReference>
<dbReference type="CDD" id="cd02846">
    <property type="entry name" value="PAZ_argonaute_like"/>
    <property type="match status" value="1"/>
</dbReference>
<feature type="domain" description="PAZ" evidence="3">
    <location>
        <begin position="336"/>
        <end position="456"/>
    </location>
</feature>
<dbReference type="Pfam" id="PF02171">
    <property type="entry name" value="Piwi"/>
    <property type="match status" value="1"/>
</dbReference>
<dbReference type="InterPro" id="IPR032474">
    <property type="entry name" value="Argonaute_N"/>
</dbReference>
<name>D0U266_CRYPA</name>
<gene>
    <name evidence="5" type="primary">agl3</name>
</gene>
<dbReference type="SUPFAM" id="SSF101690">
    <property type="entry name" value="PAZ domain"/>
    <property type="match status" value="1"/>
</dbReference>
<reference evidence="5" key="1">
    <citation type="journal article" date="2009" name="Proc. Natl. Acad. Sci. U.S.A.">
        <title>A single Argonaute gene is required for induction of RNA silencing antiviral defense and promotes viral RNA recombination.</title>
        <authorList>
            <person name="Sun Q."/>
            <person name="Choi G.H."/>
            <person name="Nuss D.L."/>
        </authorList>
    </citation>
    <scope>NUCLEOTIDE SEQUENCE</scope>
    <source>
        <strain evidence="5">EP155</strain>
    </source>
</reference>
<feature type="domain" description="Piwi" evidence="4">
    <location>
        <begin position="635"/>
        <end position="957"/>
    </location>
</feature>
<dbReference type="EMBL" id="GQ250186">
    <property type="protein sequence ID" value="ACY36941.1"/>
    <property type="molecule type" value="Genomic_DNA"/>
</dbReference>
<accession>D0U266</accession>
<dbReference type="Gene3D" id="3.30.420.10">
    <property type="entry name" value="Ribonuclease H-like superfamily/Ribonuclease H"/>
    <property type="match status" value="1"/>
</dbReference>
<dbReference type="InterPro" id="IPR036397">
    <property type="entry name" value="RNaseH_sf"/>
</dbReference>
<sequence length="1004" mass="111568">MQITKSPKILRLPLLFKQLFARPPSLFLAFLSKPTINSIYSASSRCHQPDFLVVNCMLIYLFFIWQVTSSTNIHHAQACPSGSPAPSSTQNTGNAGSSSAAELSLSQLSISGDSLPPRPSYGAEGTPIIVQANYVPLYLTPEAVLYKYKVDIEPKAVGRKAERVIKLLFQQNNLGGAATDFRAVIVRQKQEDNAKYNVKYFAEDEDEAKSGAEIYHVDVHLSHILSIKDFLAHLGEPSAMPYEHKDAMINALQTLFLHYFRRNNSLLTVGNKTFPISGPASKTQALGEGVAVYQGFFASVRPARLRPLVNVSVAYSAFYEAPGGNLASLISAFGSTDNYHIERLLRGLRIQKKFLKKRNKQGQEVFPTRKIFGLASPEDGTPKAGDTSKKSPPQVKFFGAGAKNVKFSTDDGWFTVYQYFEKQYGIRLQRPDLPVINIGSHEHPIYLPPEVCGVPAGQPVKFANLSSKQTSNMIKFTCNNPIQNFRLLTEYGLKAVGFSDDPDSVLNQEFMKSDADDLSRVRGRTLNKPRLVYGDRTLNVARASWNLMGQKLSCPNNATKSWGWVYVRIAGQNPAYESINTFLPTVMEFQDAMLSYGIRLNKSQDGRDIARACILQNQNDPALETSLEAFRGKDLVWVIVPAGSKLLYDRIKYLSDVKLGVMTVVSVDKTLKERDPRYQSQYLGNEALKVNLKLGGMNQRITSGLHFISEGKTMLVGIDVIHPSTDQTRGGMPSVAGMVATVDRHVAQWPGVLQVQQKRQEMVSDLEPMLIACLNKWKQANNGTLPENILVYRDGVSEGQHQEVRKHELPLLRAACQAVYPPASQGMGLPRITIVIVAKRHHTRFAPGADGACDKTFNCEAGLVVDSGITELASWNFYLQAHSAIKGHARPGFYTVVHDEIFRWYKPANSKPTAADVLQEVSQSLCYAFGRATRAVGICTPAYYADILCERAGCYLRAFEASEASGGIFSRRITESSELTDEDMRRLQREMETHDNLKARMIYI</sequence>
<dbReference type="PROSITE" id="PS50822">
    <property type="entry name" value="PIWI"/>
    <property type="match status" value="1"/>
</dbReference>
<evidence type="ECO:0000313" key="5">
    <source>
        <dbReference type="EMBL" id="ACY36941.1"/>
    </source>
</evidence>